<proteinExistence type="predicted"/>
<evidence type="ECO:0000313" key="2">
    <source>
        <dbReference type="Proteomes" id="UP001190466"/>
    </source>
</evidence>
<dbReference type="Gene3D" id="2.10.109.10">
    <property type="entry name" value="Umud Fragment, subunit A"/>
    <property type="match status" value="1"/>
</dbReference>
<gene>
    <name evidence="1" type="ORF">MU0050_000097</name>
</gene>
<dbReference type="EMBL" id="OY726395">
    <property type="protein sequence ID" value="CAJ1578498.1"/>
    <property type="molecule type" value="Genomic_DNA"/>
</dbReference>
<reference evidence="1 2" key="1">
    <citation type="submission" date="2023-08" db="EMBL/GenBank/DDBJ databases">
        <authorList>
            <person name="Folkvardsen B D."/>
            <person name="Norman A."/>
        </authorList>
    </citation>
    <scope>NUCLEOTIDE SEQUENCE [LARGE SCALE GENOMIC DNA]</scope>
    <source>
        <strain evidence="1 2">Mu0050</strain>
    </source>
</reference>
<dbReference type="InterPro" id="IPR036286">
    <property type="entry name" value="LexA/Signal_pep-like_sf"/>
</dbReference>
<dbReference type="SUPFAM" id="SSF51306">
    <property type="entry name" value="LexA/Signal peptidase"/>
    <property type="match status" value="1"/>
</dbReference>
<keyword evidence="2" id="KW-1185">Reference proteome</keyword>
<evidence type="ECO:0000313" key="1">
    <source>
        <dbReference type="EMBL" id="CAJ1578498.1"/>
    </source>
</evidence>
<sequence length="97" mass="10679">MRPTLSPGDGLLGWRGGRPRRGQVRVFQDPTLPSRWLVKRVGQVHGSRRAATFEACSDNPSAPGVVDSRRFGLVPAAGSYRVIYTARANRRPRPAAR</sequence>
<dbReference type="Proteomes" id="UP001190466">
    <property type="component" value="Chromosome"/>
</dbReference>
<accession>A0ABZ3JD88</accession>
<name>A0ABZ3JD88_9MYCO</name>
<protein>
    <submittedName>
        <fullName evidence="1">S26 family signal peptidase</fullName>
    </submittedName>
</protein>
<organism evidence="1 2">
    <name type="scientific">[Mycobacterium] wendilense</name>
    <dbReference type="NCBI Taxonomy" id="3064284"/>
    <lineage>
        <taxon>Bacteria</taxon>
        <taxon>Bacillati</taxon>
        <taxon>Actinomycetota</taxon>
        <taxon>Actinomycetes</taxon>
        <taxon>Mycobacteriales</taxon>
        <taxon>Mycobacteriaceae</taxon>
        <taxon>Mycolicibacter</taxon>
    </lineage>
</organism>